<keyword evidence="7" id="KW-1185">Reference proteome</keyword>
<dbReference type="InterPro" id="IPR002509">
    <property type="entry name" value="NODB_dom"/>
</dbReference>
<dbReference type="PANTHER" id="PTHR34216">
    <property type="match status" value="1"/>
</dbReference>
<feature type="compositionally biased region" description="Basic and acidic residues" evidence="3">
    <location>
        <begin position="1"/>
        <end position="26"/>
    </location>
</feature>
<evidence type="ECO:0000256" key="1">
    <source>
        <dbReference type="ARBA" id="ARBA00004613"/>
    </source>
</evidence>
<dbReference type="Gene3D" id="3.20.20.370">
    <property type="entry name" value="Glycoside hydrolase/deacetylase"/>
    <property type="match status" value="1"/>
</dbReference>
<keyword evidence="4" id="KW-0812">Transmembrane</keyword>
<protein>
    <submittedName>
        <fullName evidence="6">Polysaccharide deacetylase</fullName>
    </submittedName>
</protein>
<evidence type="ECO:0000313" key="7">
    <source>
        <dbReference type="Proteomes" id="UP001652409"/>
    </source>
</evidence>
<dbReference type="Proteomes" id="UP001652409">
    <property type="component" value="Unassembled WGS sequence"/>
</dbReference>
<dbReference type="RefSeq" id="WP_262582684.1">
    <property type="nucleotide sequence ID" value="NZ_JAOQJL010000006.1"/>
</dbReference>
<feature type="transmembrane region" description="Helical" evidence="4">
    <location>
        <begin position="73"/>
        <end position="91"/>
    </location>
</feature>
<accession>A0ABT2TR30</accession>
<name>A0ABT2TR30_9FIRM</name>
<evidence type="ECO:0000313" key="6">
    <source>
        <dbReference type="EMBL" id="MCU6764688.1"/>
    </source>
</evidence>
<keyword evidence="2" id="KW-0732">Signal</keyword>
<dbReference type="EMBL" id="JAOQJL010000006">
    <property type="protein sequence ID" value="MCU6764688.1"/>
    <property type="molecule type" value="Genomic_DNA"/>
</dbReference>
<comment type="caution">
    <text evidence="6">The sequence shown here is derived from an EMBL/GenBank/DDBJ whole genome shotgun (WGS) entry which is preliminary data.</text>
</comment>
<evidence type="ECO:0000256" key="2">
    <source>
        <dbReference type="ARBA" id="ARBA00022729"/>
    </source>
</evidence>
<feature type="region of interest" description="Disordered" evidence="3">
    <location>
        <begin position="135"/>
        <end position="194"/>
    </location>
</feature>
<dbReference type="InterPro" id="IPR011330">
    <property type="entry name" value="Glyco_hydro/deAcase_b/a-brl"/>
</dbReference>
<keyword evidence="4" id="KW-0472">Membrane</keyword>
<evidence type="ECO:0000256" key="3">
    <source>
        <dbReference type="SAM" id="MobiDB-lite"/>
    </source>
</evidence>
<comment type="subcellular location">
    <subcellularLocation>
        <location evidence="1">Secreted</location>
    </subcellularLocation>
</comment>
<evidence type="ECO:0000256" key="4">
    <source>
        <dbReference type="SAM" id="Phobius"/>
    </source>
</evidence>
<dbReference type="InterPro" id="IPR051398">
    <property type="entry name" value="Polysacch_Deacetylase"/>
</dbReference>
<dbReference type="PANTHER" id="PTHR34216:SF3">
    <property type="entry name" value="POLY-BETA-1,6-N-ACETYL-D-GLUCOSAMINE N-DEACETYLASE"/>
    <property type="match status" value="1"/>
</dbReference>
<sequence>MREMKPEQEDSREIKDELQLPEEEKPGFWGDSLADSGETDTDEKAEAAYYEARRQERHERILLRRKRRKRNRILGSVLAILVLFTCGGILFRKDIGKQFGRIRTAVTNGIKTTGNKNSTDNKKDIDVAAVTGITPTPEVTEEATPTPEVTEEATPTPEVTEEATPTPEVTEEATPTPEVTEGATPTPEVTEEPTPIPDPAAAAEAERIQQVLAQAENCAVQYDYDQAISLLQNDAAYGSSPDMQQAAAGYQQIKDACVAWSPEQVTHIFYHSLIVDPSKAFDGDYKQGGYDQVMTTMSEFNQITQTMYDQGYVMVSIYDLAQMDENGVMQGKEVHLPEGKIPFVLSQDDVCYYHSQDGDGIATKLVVDGDGRVRNEYVEDDGSISVGDYDVVPLIDRFVEAHPDFSYHGAKGIVALTGYNGILGYRTDISYQTRPDDLNDDKKAWLDAHPDFNLDTERAGAKAVADAMKAEGWIFASHTWGHKNMSSVSMERLVTDTQNFKENVDPLIGGTDIIIFAFGADINDGGDYTGDEKFEYLKSQGYNYYCNVDSSRYFVQIRDGYFRMGRRNVDGYRMYYNPEMLSDLFDASAVFDPSRPTPVPPMG</sequence>
<organism evidence="6 7">
    <name type="scientific">Blautia ammoniilytica</name>
    <dbReference type="NCBI Taxonomy" id="2981782"/>
    <lineage>
        <taxon>Bacteria</taxon>
        <taxon>Bacillati</taxon>
        <taxon>Bacillota</taxon>
        <taxon>Clostridia</taxon>
        <taxon>Lachnospirales</taxon>
        <taxon>Lachnospiraceae</taxon>
        <taxon>Blautia</taxon>
    </lineage>
</organism>
<proteinExistence type="predicted"/>
<gene>
    <name evidence="6" type="ORF">OCV61_04595</name>
</gene>
<dbReference type="Pfam" id="PF01522">
    <property type="entry name" value="Polysacc_deac_1"/>
    <property type="match status" value="1"/>
</dbReference>
<feature type="domain" description="NodB homology" evidence="5">
    <location>
        <begin position="462"/>
        <end position="510"/>
    </location>
</feature>
<dbReference type="SUPFAM" id="SSF88713">
    <property type="entry name" value="Glycoside hydrolase/deacetylase"/>
    <property type="match status" value="1"/>
</dbReference>
<keyword evidence="4" id="KW-1133">Transmembrane helix</keyword>
<reference evidence="6 7" key="1">
    <citation type="journal article" date="2021" name="ISME Commun">
        <title>Automated analysis of genomic sequences facilitates high-throughput and comprehensive description of bacteria.</title>
        <authorList>
            <person name="Hitch T.C.A."/>
        </authorList>
    </citation>
    <scope>NUCLEOTIDE SEQUENCE [LARGE SCALE GENOMIC DNA]</scope>
    <source>
        <strain evidence="6 7">Sanger_23</strain>
    </source>
</reference>
<evidence type="ECO:0000259" key="5">
    <source>
        <dbReference type="Pfam" id="PF01522"/>
    </source>
</evidence>
<feature type="compositionally biased region" description="Low complexity" evidence="3">
    <location>
        <begin position="135"/>
        <end position="188"/>
    </location>
</feature>
<feature type="region of interest" description="Disordered" evidence="3">
    <location>
        <begin position="1"/>
        <end position="44"/>
    </location>
</feature>